<feature type="chain" id="PRO_5041346224" evidence="8">
    <location>
        <begin position="20"/>
        <end position="259"/>
    </location>
</feature>
<keyword evidence="6" id="KW-0325">Glycoprotein</keyword>
<dbReference type="Proteomes" id="UP001175271">
    <property type="component" value="Unassembled WGS sequence"/>
</dbReference>
<keyword evidence="2 7" id="KW-0812">Transmembrane</keyword>
<evidence type="ECO:0000313" key="10">
    <source>
        <dbReference type="Proteomes" id="UP001175271"/>
    </source>
</evidence>
<dbReference type="GO" id="GO:0031902">
    <property type="term" value="C:late endosome membrane"/>
    <property type="evidence" value="ECO:0007669"/>
    <property type="project" value="TreeGrafter"/>
</dbReference>
<keyword evidence="3 8" id="KW-0732">Signal</keyword>
<dbReference type="PANTHER" id="PTHR11506:SF35">
    <property type="entry name" value="LYSOSOME-ASSOCIATED MEMBRANE GLYCOPROTEIN 5"/>
    <property type="match status" value="1"/>
</dbReference>
<keyword evidence="4 7" id="KW-1133">Transmembrane helix</keyword>
<keyword evidence="10" id="KW-1185">Reference proteome</keyword>
<sequence length="259" mass="29366">MSLVLLLLFFCFGFVICNGHNGHRTAFLSMQDAVSGHFGLTTEQNDPCLLLKFSVSMYNLNINGTNIKSPMVDLSASNVKLDGFCANPKHRNKHAQLTGKWIENGREKILGLMFTTETIKSPIHQVEEVRWALSTVTYSESYQDSSIDFKTANDSIAISAPQKQRFLCKDRINITLRNSNYKDIVLELEPEIEAQPFGTVSNIFVCERTRRRTLSEAFQNKMTIFSGVVLGLSSVSVLTGYSLRRQLMPERFRQYEAFN</sequence>
<dbReference type="InterPro" id="IPR002000">
    <property type="entry name" value="Lysosome-assoc_membr_glycop"/>
</dbReference>
<evidence type="ECO:0000256" key="3">
    <source>
        <dbReference type="ARBA" id="ARBA00022729"/>
    </source>
</evidence>
<evidence type="ECO:0000256" key="7">
    <source>
        <dbReference type="SAM" id="Phobius"/>
    </source>
</evidence>
<evidence type="ECO:0000256" key="4">
    <source>
        <dbReference type="ARBA" id="ARBA00022989"/>
    </source>
</evidence>
<reference evidence="9" key="1">
    <citation type="submission" date="2023-06" db="EMBL/GenBank/DDBJ databases">
        <title>Genomic analysis of the entomopathogenic nematode Steinernema hermaphroditum.</title>
        <authorList>
            <person name="Schwarz E.M."/>
            <person name="Heppert J.K."/>
            <person name="Baniya A."/>
            <person name="Schwartz H.T."/>
            <person name="Tan C.-H."/>
            <person name="Antoshechkin I."/>
            <person name="Sternberg P.W."/>
            <person name="Goodrich-Blair H."/>
            <person name="Dillman A.R."/>
        </authorList>
    </citation>
    <scope>NUCLEOTIDE SEQUENCE</scope>
    <source>
        <strain evidence="9">PS9179</strain>
        <tissue evidence="9">Whole animal</tissue>
    </source>
</reference>
<evidence type="ECO:0000256" key="1">
    <source>
        <dbReference type="ARBA" id="ARBA00004251"/>
    </source>
</evidence>
<dbReference type="GO" id="GO:0005765">
    <property type="term" value="C:lysosomal membrane"/>
    <property type="evidence" value="ECO:0007669"/>
    <property type="project" value="TreeGrafter"/>
</dbReference>
<comment type="caution">
    <text evidence="9">The sequence shown here is derived from an EMBL/GenBank/DDBJ whole genome shotgun (WGS) entry which is preliminary data.</text>
</comment>
<gene>
    <name evidence="9" type="ORF">QR680_006122</name>
</gene>
<evidence type="ECO:0000256" key="6">
    <source>
        <dbReference type="ARBA" id="ARBA00023180"/>
    </source>
</evidence>
<evidence type="ECO:0000256" key="2">
    <source>
        <dbReference type="ARBA" id="ARBA00022692"/>
    </source>
</evidence>
<protein>
    <submittedName>
        <fullName evidence="9">Uncharacterized protein</fullName>
    </submittedName>
</protein>
<dbReference type="GO" id="GO:0005886">
    <property type="term" value="C:plasma membrane"/>
    <property type="evidence" value="ECO:0007669"/>
    <property type="project" value="TreeGrafter"/>
</dbReference>
<dbReference type="PANTHER" id="PTHR11506">
    <property type="entry name" value="LYSOSOME-ASSOCIATED MEMBRANE GLYCOPROTEIN"/>
    <property type="match status" value="1"/>
</dbReference>
<evidence type="ECO:0000256" key="8">
    <source>
        <dbReference type="SAM" id="SignalP"/>
    </source>
</evidence>
<dbReference type="GO" id="GO:0072594">
    <property type="term" value="P:establishment of protein localization to organelle"/>
    <property type="evidence" value="ECO:0007669"/>
    <property type="project" value="TreeGrafter"/>
</dbReference>
<feature type="transmembrane region" description="Helical" evidence="7">
    <location>
        <begin position="222"/>
        <end position="243"/>
    </location>
</feature>
<feature type="signal peptide" evidence="8">
    <location>
        <begin position="1"/>
        <end position="19"/>
    </location>
</feature>
<name>A0AA39HUC7_9BILA</name>
<dbReference type="EMBL" id="JAUCMV010000003">
    <property type="protein sequence ID" value="KAK0412268.1"/>
    <property type="molecule type" value="Genomic_DNA"/>
</dbReference>
<evidence type="ECO:0000313" key="9">
    <source>
        <dbReference type="EMBL" id="KAK0412268.1"/>
    </source>
</evidence>
<evidence type="ECO:0000256" key="5">
    <source>
        <dbReference type="ARBA" id="ARBA00023136"/>
    </source>
</evidence>
<organism evidence="9 10">
    <name type="scientific">Steinernema hermaphroditum</name>
    <dbReference type="NCBI Taxonomy" id="289476"/>
    <lineage>
        <taxon>Eukaryota</taxon>
        <taxon>Metazoa</taxon>
        <taxon>Ecdysozoa</taxon>
        <taxon>Nematoda</taxon>
        <taxon>Chromadorea</taxon>
        <taxon>Rhabditida</taxon>
        <taxon>Tylenchina</taxon>
        <taxon>Panagrolaimomorpha</taxon>
        <taxon>Strongyloidoidea</taxon>
        <taxon>Steinernematidae</taxon>
        <taxon>Steinernema</taxon>
    </lineage>
</organism>
<proteinExistence type="predicted"/>
<keyword evidence="5 7" id="KW-0472">Membrane</keyword>
<comment type="subcellular location">
    <subcellularLocation>
        <location evidence="1">Cell membrane</location>
        <topology evidence="1">Single-pass type I membrane protein</topology>
    </subcellularLocation>
</comment>
<dbReference type="AlphaFoldDB" id="A0AA39HUC7"/>
<accession>A0AA39HUC7</accession>
<dbReference type="Gene3D" id="2.40.160.110">
    <property type="match status" value="1"/>
</dbReference>